<sequence length="149" mass="16955">MKRPEYSVIFKYGVQNSTPGLQNPLGAESKCSSQARVRTENGRWLRLAWSNLDCVWGWREKIKKKTWSAKETDIIVDQFILRKDTINSMLSATVTKDKKKSCLEQHRGNITCGVHRWGKKRCGPHQEEVEQLNEGNEGKISPVVALSIG</sequence>
<comment type="caution">
    <text evidence="1">The sequence shown here is derived from an EMBL/GenBank/DDBJ whole genome shotgun (WGS) entry which is preliminary data.</text>
</comment>
<accession>A0ABR0A9G3</accession>
<evidence type="ECO:0000313" key="1">
    <source>
        <dbReference type="EMBL" id="KAK4021762.1"/>
    </source>
</evidence>
<protein>
    <submittedName>
        <fullName evidence="1">Uncharacterized protein</fullName>
    </submittedName>
</protein>
<organism evidence="1 2">
    <name type="scientific">Daphnia magna</name>
    <dbReference type="NCBI Taxonomy" id="35525"/>
    <lineage>
        <taxon>Eukaryota</taxon>
        <taxon>Metazoa</taxon>
        <taxon>Ecdysozoa</taxon>
        <taxon>Arthropoda</taxon>
        <taxon>Crustacea</taxon>
        <taxon>Branchiopoda</taxon>
        <taxon>Diplostraca</taxon>
        <taxon>Cladocera</taxon>
        <taxon>Anomopoda</taxon>
        <taxon>Daphniidae</taxon>
        <taxon>Daphnia</taxon>
    </lineage>
</organism>
<dbReference type="Proteomes" id="UP001234178">
    <property type="component" value="Unassembled WGS sequence"/>
</dbReference>
<name>A0ABR0A9G3_9CRUS</name>
<dbReference type="EMBL" id="JAOYFB010000036">
    <property type="protein sequence ID" value="KAK4021762.1"/>
    <property type="molecule type" value="Genomic_DNA"/>
</dbReference>
<evidence type="ECO:0000313" key="2">
    <source>
        <dbReference type="Proteomes" id="UP001234178"/>
    </source>
</evidence>
<reference evidence="1 2" key="1">
    <citation type="journal article" date="2023" name="Nucleic Acids Res.">
        <title>The hologenome of Daphnia magna reveals possible DNA methylation and microbiome-mediated evolution of the host genome.</title>
        <authorList>
            <person name="Chaturvedi A."/>
            <person name="Li X."/>
            <person name="Dhandapani V."/>
            <person name="Marshall H."/>
            <person name="Kissane S."/>
            <person name="Cuenca-Cambronero M."/>
            <person name="Asole G."/>
            <person name="Calvet F."/>
            <person name="Ruiz-Romero M."/>
            <person name="Marangio P."/>
            <person name="Guigo R."/>
            <person name="Rago D."/>
            <person name="Mirbahai L."/>
            <person name="Eastwood N."/>
            <person name="Colbourne J.K."/>
            <person name="Zhou J."/>
            <person name="Mallon E."/>
            <person name="Orsini L."/>
        </authorList>
    </citation>
    <scope>NUCLEOTIDE SEQUENCE [LARGE SCALE GENOMIC DNA]</scope>
    <source>
        <strain evidence="1">LRV0_1</strain>
    </source>
</reference>
<keyword evidence="2" id="KW-1185">Reference proteome</keyword>
<proteinExistence type="predicted"/>
<gene>
    <name evidence="1" type="ORF">OUZ56_003671</name>
</gene>